<feature type="domain" description="D-isomer specific 2-hydroxyacid dehydrogenase catalytic" evidence="4">
    <location>
        <begin position="10"/>
        <end position="309"/>
    </location>
</feature>
<evidence type="ECO:0000256" key="3">
    <source>
        <dbReference type="ARBA" id="ARBA00023027"/>
    </source>
</evidence>
<dbReference type="InterPro" id="IPR050857">
    <property type="entry name" value="D-2-hydroxyacid_DH"/>
</dbReference>
<dbReference type="SUPFAM" id="SSF52283">
    <property type="entry name" value="Formate/glycerate dehydrogenase catalytic domain-like"/>
    <property type="match status" value="1"/>
</dbReference>
<dbReference type="GO" id="GO:0047545">
    <property type="term" value="F:(S)-2-hydroxyglutarate dehydrogenase activity"/>
    <property type="evidence" value="ECO:0007669"/>
    <property type="project" value="UniProtKB-ARBA"/>
</dbReference>
<proteinExistence type="inferred from homology"/>
<reference evidence="6" key="1">
    <citation type="submission" date="2016-10" db="EMBL/GenBank/DDBJ databases">
        <title>Sequence of Gallionella enrichment culture.</title>
        <authorList>
            <person name="Poehlein A."/>
            <person name="Muehling M."/>
            <person name="Daniel R."/>
        </authorList>
    </citation>
    <scope>NUCLEOTIDE SEQUENCE</scope>
</reference>
<dbReference type="InterPro" id="IPR029753">
    <property type="entry name" value="D-isomer_DH_CS"/>
</dbReference>
<dbReference type="FunFam" id="3.40.50.720:FF:000041">
    <property type="entry name" value="D-3-phosphoglycerate dehydrogenase"/>
    <property type="match status" value="1"/>
</dbReference>
<dbReference type="SUPFAM" id="SSF51735">
    <property type="entry name" value="NAD(P)-binding Rossmann-fold domains"/>
    <property type="match status" value="1"/>
</dbReference>
<protein>
    <submittedName>
        <fullName evidence="6">(S)-sulfolactate dehydrogenase</fullName>
        <ecNumber evidence="6">1.1.1.310</ecNumber>
    </submittedName>
</protein>
<keyword evidence="2 6" id="KW-0560">Oxidoreductase</keyword>
<dbReference type="EMBL" id="MLJW01000254">
    <property type="protein sequence ID" value="OIQ91600.1"/>
    <property type="molecule type" value="Genomic_DNA"/>
</dbReference>
<sequence length="313" mass="32848">MKIVVSEFMDQPAVAKLRTRFGVTYAPQLVDDRAALLSQLHSADALIVRNRTRVDAELLAAAPQLRVVGRLGVGLDNIDLPACAARDIQVIPASGANARAVAEYVVATAMLLLRGAYLSSAEVAAGAWPRARLSEGREIAGKTLGLVGFGDIGRCTARLAAALGMRVLAHDPMVDPHSPIWTQTGAARRELDALLAEADVVSLHVPLSPQTHHLIDAGKLALMRSGAVLVNTARGGVIDEYALAAALRGGQRGGAALDVFEHEPLAAGSPLADLRNLNLILTPHVAGVTRESNTRVSAMIAEKVGDFLQAIAT</sequence>
<accession>A0A1J5R6I6</accession>
<dbReference type="InterPro" id="IPR006139">
    <property type="entry name" value="D-isomer_2_OHA_DH_cat_dom"/>
</dbReference>
<dbReference type="CDD" id="cd12173">
    <property type="entry name" value="PGDH_4"/>
    <property type="match status" value="1"/>
</dbReference>
<dbReference type="InterPro" id="IPR006140">
    <property type="entry name" value="D-isomer_DH_NAD-bd"/>
</dbReference>
<dbReference type="GO" id="GO:0004617">
    <property type="term" value="F:phosphoglycerate dehydrogenase activity"/>
    <property type="evidence" value="ECO:0007669"/>
    <property type="project" value="UniProtKB-ARBA"/>
</dbReference>
<dbReference type="Pfam" id="PF02826">
    <property type="entry name" value="2-Hacid_dh_C"/>
    <property type="match status" value="1"/>
</dbReference>
<dbReference type="PROSITE" id="PS00671">
    <property type="entry name" value="D_2_HYDROXYACID_DH_3"/>
    <property type="match status" value="1"/>
</dbReference>
<dbReference type="Gene3D" id="3.40.50.720">
    <property type="entry name" value="NAD(P)-binding Rossmann-like Domain"/>
    <property type="match status" value="2"/>
</dbReference>
<feature type="domain" description="D-isomer specific 2-hydroxyacid dehydrogenase NAD-binding" evidence="5">
    <location>
        <begin position="107"/>
        <end position="286"/>
    </location>
</feature>
<dbReference type="GO" id="GO:0102155">
    <property type="term" value="F:S-sulfolactate dehydrogenase activity"/>
    <property type="evidence" value="ECO:0007669"/>
    <property type="project" value="UniProtKB-EC"/>
</dbReference>
<dbReference type="Pfam" id="PF00389">
    <property type="entry name" value="2-Hacid_dh"/>
    <property type="match status" value="1"/>
</dbReference>
<evidence type="ECO:0000313" key="6">
    <source>
        <dbReference type="EMBL" id="OIQ91600.1"/>
    </source>
</evidence>
<dbReference type="AlphaFoldDB" id="A0A1J5R6I6"/>
<dbReference type="PROSITE" id="PS00670">
    <property type="entry name" value="D_2_HYDROXYACID_DH_2"/>
    <property type="match status" value="1"/>
</dbReference>
<dbReference type="PANTHER" id="PTHR42789">
    <property type="entry name" value="D-ISOMER SPECIFIC 2-HYDROXYACID DEHYDROGENASE FAMILY PROTEIN (AFU_ORTHOLOGUE AFUA_6G10090)"/>
    <property type="match status" value="1"/>
</dbReference>
<name>A0A1J5R6I6_9ZZZZ</name>
<evidence type="ECO:0000256" key="2">
    <source>
        <dbReference type="ARBA" id="ARBA00023002"/>
    </source>
</evidence>
<evidence type="ECO:0000256" key="1">
    <source>
        <dbReference type="ARBA" id="ARBA00005854"/>
    </source>
</evidence>
<keyword evidence="3" id="KW-0520">NAD</keyword>
<dbReference type="GO" id="GO:0006564">
    <property type="term" value="P:L-serine biosynthetic process"/>
    <property type="evidence" value="ECO:0007669"/>
    <property type="project" value="UniProtKB-ARBA"/>
</dbReference>
<dbReference type="InterPro" id="IPR036291">
    <property type="entry name" value="NAD(P)-bd_dom_sf"/>
</dbReference>
<gene>
    <name evidence="6" type="primary">slcC_2</name>
    <name evidence="6" type="ORF">GALL_264610</name>
</gene>
<organism evidence="6">
    <name type="scientific">mine drainage metagenome</name>
    <dbReference type="NCBI Taxonomy" id="410659"/>
    <lineage>
        <taxon>unclassified sequences</taxon>
        <taxon>metagenomes</taxon>
        <taxon>ecological metagenomes</taxon>
    </lineage>
</organism>
<dbReference type="EC" id="1.1.1.310" evidence="6"/>
<dbReference type="GO" id="GO:0051287">
    <property type="term" value="F:NAD binding"/>
    <property type="evidence" value="ECO:0007669"/>
    <property type="project" value="InterPro"/>
</dbReference>
<dbReference type="PANTHER" id="PTHR42789:SF1">
    <property type="entry name" value="D-ISOMER SPECIFIC 2-HYDROXYACID DEHYDROGENASE FAMILY PROTEIN (AFU_ORTHOLOGUE AFUA_6G10090)"/>
    <property type="match status" value="1"/>
</dbReference>
<comment type="similarity">
    <text evidence="1">Belongs to the D-isomer specific 2-hydroxyacid dehydrogenase family.</text>
</comment>
<comment type="caution">
    <text evidence="6">The sequence shown here is derived from an EMBL/GenBank/DDBJ whole genome shotgun (WGS) entry which is preliminary data.</text>
</comment>
<evidence type="ECO:0000259" key="5">
    <source>
        <dbReference type="Pfam" id="PF02826"/>
    </source>
</evidence>
<evidence type="ECO:0000259" key="4">
    <source>
        <dbReference type="Pfam" id="PF00389"/>
    </source>
</evidence>